<comment type="subcellular location">
    <subcellularLocation>
        <location evidence="1">Nucleus</location>
    </subcellularLocation>
</comment>
<evidence type="ECO:0000259" key="7">
    <source>
        <dbReference type="Pfam" id="PF00249"/>
    </source>
</evidence>
<organism evidence="8 9">
    <name type="scientific">Solanum commersonii</name>
    <name type="common">Commerson's wild potato</name>
    <name type="synonym">Commerson's nightshade</name>
    <dbReference type="NCBI Taxonomy" id="4109"/>
    <lineage>
        <taxon>Eukaryota</taxon>
        <taxon>Viridiplantae</taxon>
        <taxon>Streptophyta</taxon>
        <taxon>Embryophyta</taxon>
        <taxon>Tracheophyta</taxon>
        <taxon>Spermatophyta</taxon>
        <taxon>Magnoliopsida</taxon>
        <taxon>eudicotyledons</taxon>
        <taxon>Gunneridae</taxon>
        <taxon>Pentapetalae</taxon>
        <taxon>asterids</taxon>
        <taxon>lamiids</taxon>
        <taxon>Solanales</taxon>
        <taxon>Solanaceae</taxon>
        <taxon>Solanoideae</taxon>
        <taxon>Solaneae</taxon>
        <taxon>Solanum</taxon>
    </lineage>
</organism>
<dbReference type="FunFam" id="1.10.10.60:FF:000002">
    <property type="entry name" value="Myb family transcription factor"/>
    <property type="match status" value="1"/>
</dbReference>
<keyword evidence="2" id="KW-0217">Developmental protein</keyword>
<keyword evidence="5" id="KW-0804">Transcription</keyword>
<dbReference type="InterPro" id="IPR001005">
    <property type="entry name" value="SANT/Myb"/>
</dbReference>
<dbReference type="AlphaFoldDB" id="A0A9J5ZMA8"/>
<dbReference type="GO" id="GO:0006355">
    <property type="term" value="P:regulation of DNA-templated transcription"/>
    <property type="evidence" value="ECO:0007669"/>
    <property type="project" value="InterPro"/>
</dbReference>
<dbReference type="InterPro" id="IPR006447">
    <property type="entry name" value="Myb_dom_plants"/>
</dbReference>
<keyword evidence="3" id="KW-0221">Differentiation</keyword>
<name>A0A9J5ZMA8_SOLCO</name>
<keyword evidence="4" id="KW-0805">Transcription regulation</keyword>
<dbReference type="Pfam" id="PF00249">
    <property type="entry name" value="Myb_DNA-binding"/>
    <property type="match status" value="1"/>
</dbReference>
<evidence type="ECO:0000313" key="8">
    <source>
        <dbReference type="EMBL" id="KAG5613256.1"/>
    </source>
</evidence>
<accession>A0A9J5ZMA8</accession>
<evidence type="ECO:0000256" key="5">
    <source>
        <dbReference type="ARBA" id="ARBA00023163"/>
    </source>
</evidence>
<evidence type="ECO:0000313" key="9">
    <source>
        <dbReference type="Proteomes" id="UP000824120"/>
    </source>
</evidence>
<dbReference type="PANTHER" id="PTHR31496">
    <property type="entry name" value="TRANSCRIPTION FACTOR KAN2-RELATED"/>
    <property type="match status" value="1"/>
</dbReference>
<dbReference type="Gene3D" id="1.10.10.60">
    <property type="entry name" value="Homeodomain-like"/>
    <property type="match status" value="1"/>
</dbReference>
<dbReference type="Proteomes" id="UP000824120">
    <property type="component" value="Chromosome 4"/>
</dbReference>
<dbReference type="GO" id="GO:0005634">
    <property type="term" value="C:nucleus"/>
    <property type="evidence" value="ECO:0007669"/>
    <property type="project" value="UniProtKB-SubCell"/>
</dbReference>
<keyword evidence="9" id="KW-1185">Reference proteome</keyword>
<evidence type="ECO:0000256" key="1">
    <source>
        <dbReference type="ARBA" id="ARBA00004123"/>
    </source>
</evidence>
<dbReference type="GO" id="GO:0000976">
    <property type="term" value="F:transcription cis-regulatory region binding"/>
    <property type="evidence" value="ECO:0007669"/>
    <property type="project" value="InterPro"/>
</dbReference>
<evidence type="ECO:0000256" key="3">
    <source>
        <dbReference type="ARBA" id="ARBA00022782"/>
    </source>
</evidence>
<proteinExistence type="predicted"/>
<dbReference type="SUPFAM" id="SSF46689">
    <property type="entry name" value="Homeodomain-like"/>
    <property type="match status" value="1"/>
</dbReference>
<evidence type="ECO:0000256" key="2">
    <source>
        <dbReference type="ARBA" id="ARBA00022473"/>
    </source>
</evidence>
<gene>
    <name evidence="8" type="ORF">H5410_024537</name>
</gene>
<dbReference type="InterPro" id="IPR009057">
    <property type="entry name" value="Homeodomain-like_sf"/>
</dbReference>
<dbReference type="NCBIfam" id="TIGR01557">
    <property type="entry name" value="myb_SHAQKYF"/>
    <property type="match status" value="1"/>
</dbReference>
<feature type="domain" description="Myb-like" evidence="7">
    <location>
        <begin position="126"/>
        <end position="177"/>
    </location>
</feature>
<dbReference type="GO" id="GO:0010158">
    <property type="term" value="P:abaxial cell fate specification"/>
    <property type="evidence" value="ECO:0007669"/>
    <property type="project" value="InterPro"/>
</dbReference>
<dbReference type="PANTHER" id="PTHR31496:SF25">
    <property type="entry name" value="TRANSCRIPTION FACTOR KAN3-RELATED"/>
    <property type="match status" value="1"/>
</dbReference>
<evidence type="ECO:0000256" key="4">
    <source>
        <dbReference type="ARBA" id="ARBA00023015"/>
    </source>
</evidence>
<dbReference type="EMBL" id="JACXVP010000004">
    <property type="protein sequence ID" value="KAG5613256.1"/>
    <property type="molecule type" value="Genomic_DNA"/>
</dbReference>
<evidence type="ECO:0000256" key="6">
    <source>
        <dbReference type="ARBA" id="ARBA00023242"/>
    </source>
</evidence>
<reference evidence="8 9" key="1">
    <citation type="submission" date="2020-09" db="EMBL/GenBank/DDBJ databases">
        <title>De no assembly of potato wild relative species, Solanum commersonii.</title>
        <authorList>
            <person name="Cho K."/>
        </authorList>
    </citation>
    <scope>NUCLEOTIDE SEQUENCE [LARGE SCALE GENOMIC DNA]</scope>
    <source>
        <strain evidence="8">LZ3.2</strain>
        <tissue evidence="8">Leaf</tissue>
    </source>
</reference>
<comment type="caution">
    <text evidence="8">The sequence shown here is derived from an EMBL/GenBank/DDBJ whole genome shotgun (WGS) entry which is preliminary data.</text>
</comment>
<dbReference type="InterPro" id="IPR044847">
    <property type="entry name" value="KAN_fam"/>
</dbReference>
<keyword evidence="6" id="KW-0539">Nucleus</keyword>
<dbReference type="GO" id="GO:0010597">
    <property type="term" value="P:green leaf volatile biosynthetic process"/>
    <property type="evidence" value="ECO:0007669"/>
    <property type="project" value="UniProtKB-ARBA"/>
</dbReference>
<protein>
    <recommendedName>
        <fullName evidence="7">Myb-like domain-containing protein</fullName>
    </recommendedName>
</protein>
<sequence>MTTDTVLSTVPDLSLQISLPSSILKSNQFKEAVRFDSTTDSGSSASGGSDLSHENTGFFHPEIKKAFNLPFIPSFEPTLSLGFGQVPINKNFQYHHQHYQPQIYGREFKRSSRLISGVKRSVRAPRMRWTSTLHAHFVHAVQLLGGHERATPKSVLELMNVKDLTLAHVKSHLQMYRTVKSTDKATAKGQGEINIFLNQNNGINNGEYEKSFEEIDALSQPSTISQNMSHLRDPSSFMPDQTNAWSHSNRERTFANYPHIYTNMDGIETANNSSSNDTLIDLEFTLGRPSWKMGQAGSSSNDLNLLKC</sequence>
<dbReference type="OrthoDB" id="551907at2759"/>